<dbReference type="Proteomes" id="UP000044602">
    <property type="component" value="Unassembled WGS sequence"/>
</dbReference>
<feature type="compositionally biased region" description="Basic and acidic residues" evidence="10">
    <location>
        <begin position="9"/>
        <end position="22"/>
    </location>
</feature>
<dbReference type="GO" id="GO:2000001">
    <property type="term" value="P:regulation of DNA damage checkpoint"/>
    <property type="evidence" value="ECO:0007669"/>
    <property type="project" value="TreeGrafter"/>
</dbReference>
<evidence type="ECO:0000256" key="10">
    <source>
        <dbReference type="SAM" id="MobiDB-lite"/>
    </source>
</evidence>
<feature type="compositionally biased region" description="Basic and acidic residues" evidence="10">
    <location>
        <begin position="99"/>
        <end position="109"/>
    </location>
</feature>
<dbReference type="InterPro" id="IPR001680">
    <property type="entry name" value="WD40_rpt"/>
</dbReference>
<dbReference type="EMBL" id="CVQH01027860">
    <property type="protein sequence ID" value="CRK42912.1"/>
    <property type="molecule type" value="Genomic_DNA"/>
</dbReference>
<feature type="non-terminal residue" evidence="11">
    <location>
        <position position="614"/>
    </location>
</feature>
<keyword evidence="6 9" id="KW-0227">DNA damage</keyword>
<accession>A0A0G4N8W5</accession>
<comment type="function">
    <text evidence="1 9">DNA-binding protein that binds to both single- and double-stranded DNA. Binds preferentially to UV-damaged DNA. May be involved in DNA-metabolic processes.</text>
</comment>
<keyword evidence="5" id="KW-0677">Repeat</keyword>
<evidence type="ECO:0000256" key="1">
    <source>
        <dbReference type="ARBA" id="ARBA00002653"/>
    </source>
</evidence>
<feature type="region of interest" description="Disordered" evidence="10">
    <location>
        <begin position="1"/>
        <end position="55"/>
    </location>
</feature>
<dbReference type="FunFam" id="2.130.10.10:FF:000562">
    <property type="entry name" value="DNA damage-binding protein CMR1"/>
    <property type="match status" value="1"/>
</dbReference>
<dbReference type="GO" id="GO:0006974">
    <property type="term" value="P:DNA damage response"/>
    <property type="evidence" value="ECO:0007669"/>
    <property type="project" value="UniProtKB-KW"/>
</dbReference>
<evidence type="ECO:0000313" key="11">
    <source>
        <dbReference type="EMBL" id="CRK42912.1"/>
    </source>
</evidence>
<gene>
    <name evidence="11" type="ORF">BN1708_008907</name>
</gene>
<dbReference type="GO" id="GO:0005634">
    <property type="term" value="C:nucleus"/>
    <property type="evidence" value="ECO:0007669"/>
    <property type="project" value="TreeGrafter"/>
</dbReference>
<evidence type="ECO:0000256" key="6">
    <source>
        <dbReference type="ARBA" id="ARBA00022763"/>
    </source>
</evidence>
<dbReference type="PANTHER" id="PTHR14773:SF0">
    <property type="entry name" value="WD REPEAT-CONTAINING PROTEIN 76"/>
    <property type="match status" value="1"/>
</dbReference>
<proteinExistence type="inferred from homology"/>
<sequence length="614" mass="67433">MPVTRRSTGRTEVKAKPQYKEESDSETDELTRDEAAPEPESPPVPVKKEAPATMSAFEKRRLENIAANQALLKDISATASKILPASKPTPTRASKPSKRSKDAPVKREPAMATRRSSRVAGLGPDKDDAKRAFEDTALESPLERAKRIRFSGDLNLGDALVEGKNSRVAGLGPDKDDAKRAFEDTALESPLERAKRIRFSGDLNLGDALVEGKKWSASLEGLQGLKGLSRGAQPGQRTFTEDDIKNTTDKDLKDLRLRMDGLKLYEGWMPNTIKITPQRVYSLGFHPTEDKPVVFAGDKEGAIGVFDASQKAPEPPEDEDEEWDEPDPIISAFKFHTKTASAFVFSPADDNAVYTSSYDSTIRKLDLEKGMSVQVFAPDDVMEDMPMSAMEMPTNDSNLLYFSTLHGGFGRHDIRTPSGEHEVWSLSDNKIGGFSLHPLQPHLVATASLDRTMKIWDLRKITGKGDLQHPALLGEHESRLSVSHASWSPAGHLATSSYDDTIKIYDFTTASTWAPGHDIGADNMGPAVQVKHNNQTGRWVTILKPKWQLQPRDGIQKFTIGNMNRFVDVFAADGEQIAQLDGDGITAVPAVAHFHPTLDWVAGGNGSGKLTLWM</sequence>
<evidence type="ECO:0000313" key="12">
    <source>
        <dbReference type="Proteomes" id="UP000044602"/>
    </source>
</evidence>
<evidence type="ECO:0000256" key="2">
    <source>
        <dbReference type="ARBA" id="ARBA00005434"/>
    </source>
</evidence>
<dbReference type="Pfam" id="PF00400">
    <property type="entry name" value="WD40"/>
    <property type="match status" value="2"/>
</dbReference>
<dbReference type="PANTHER" id="PTHR14773">
    <property type="entry name" value="WD REPEAT-CONTAINING PROTEIN 76"/>
    <property type="match status" value="1"/>
</dbReference>
<keyword evidence="4 8" id="KW-0853">WD repeat</keyword>
<organism evidence="11 12">
    <name type="scientific">Verticillium longisporum</name>
    <name type="common">Verticillium dahliae var. longisporum</name>
    <dbReference type="NCBI Taxonomy" id="100787"/>
    <lineage>
        <taxon>Eukaryota</taxon>
        <taxon>Fungi</taxon>
        <taxon>Dikarya</taxon>
        <taxon>Ascomycota</taxon>
        <taxon>Pezizomycotina</taxon>
        <taxon>Sordariomycetes</taxon>
        <taxon>Hypocreomycetidae</taxon>
        <taxon>Glomerellales</taxon>
        <taxon>Plectosphaerellaceae</taxon>
        <taxon>Verticillium</taxon>
    </lineage>
</organism>
<dbReference type="InterPro" id="IPR019775">
    <property type="entry name" value="WD40_repeat_CS"/>
</dbReference>
<evidence type="ECO:0000256" key="4">
    <source>
        <dbReference type="ARBA" id="ARBA00022574"/>
    </source>
</evidence>
<dbReference type="InterPro" id="IPR050853">
    <property type="entry name" value="WD_repeat_DNA-damage-binding"/>
</dbReference>
<protein>
    <recommendedName>
        <fullName evidence="3 9">DNA damage-binding protein CMR1</fullName>
    </recommendedName>
</protein>
<evidence type="ECO:0000256" key="9">
    <source>
        <dbReference type="RuleBase" id="RU365004"/>
    </source>
</evidence>
<evidence type="ECO:0000256" key="7">
    <source>
        <dbReference type="ARBA" id="ARBA00023125"/>
    </source>
</evidence>
<dbReference type="InterPro" id="IPR036322">
    <property type="entry name" value="WD40_repeat_dom_sf"/>
</dbReference>
<dbReference type="Gene3D" id="2.130.10.10">
    <property type="entry name" value="YVTN repeat-like/Quinoprotein amine dehydrogenase"/>
    <property type="match status" value="1"/>
</dbReference>
<evidence type="ECO:0000256" key="5">
    <source>
        <dbReference type="ARBA" id="ARBA00022737"/>
    </source>
</evidence>
<evidence type="ECO:0000256" key="8">
    <source>
        <dbReference type="PROSITE-ProRule" id="PRU00221"/>
    </source>
</evidence>
<dbReference type="SMART" id="SM00320">
    <property type="entry name" value="WD40"/>
    <property type="match status" value="5"/>
</dbReference>
<dbReference type="PROSITE" id="PS50082">
    <property type="entry name" value="WD_REPEATS_2"/>
    <property type="match status" value="1"/>
</dbReference>
<dbReference type="SUPFAM" id="SSF50978">
    <property type="entry name" value="WD40 repeat-like"/>
    <property type="match status" value="1"/>
</dbReference>
<dbReference type="InterPro" id="IPR015943">
    <property type="entry name" value="WD40/YVTN_repeat-like_dom_sf"/>
</dbReference>
<comment type="similarity">
    <text evidence="2 9">Belongs to the WD repeat DDB2/WDR76 family.</text>
</comment>
<keyword evidence="12" id="KW-1185">Reference proteome</keyword>
<dbReference type="GO" id="GO:0003677">
    <property type="term" value="F:DNA binding"/>
    <property type="evidence" value="ECO:0007669"/>
    <property type="project" value="UniProtKB-UniRule"/>
</dbReference>
<dbReference type="PROSITE" id="PS00678">
    <property type="entry name" value="WD_REPEATS_1"/>
    <property type="match status" value="1"/>
</dbReference>
<dbReference type="STRING" id="100787.A0A0G4N8W5"/>
<feature type="repeat" description="WD" evidence="8">
    <location>
        <begin position="443"/>
        <end position="459"/>
    </location>
</feature>
<keyword evidence="7 9" id="KW-0238">DNA-binding</keyword>
<feature type="region of interest" description="Disordered" evidence="10">
    <location>
        <begin position="79"/>
        <end position="128"/>
    </location>
</feature>
<name>A0A0G4N8W5_VERLO</name>
<dbReference type="AlphaFoldDB" id="A0A0G4N8W5"/>
<reference evidence="11 12" key="1">
    <citation type="submission" date="2015-05" db="EMBL/GenBank/DDBJ databases">
        <authorList>
            <person name="Wang D.B."/>
            <person name="Wang M."/>
        </authorList>
    </citation>
    <scope>NUCLEOTIDE SEQUENCE [LARGE SCALE GENOMIC DNA]</scope>
    <source>
        <strain evidence="11">VL1</strain>
    </source>
</reference>
<evidence type="ECO:0000256" key="3">
    <source>
        <dbReference type="ARBA" id="ARBA00021132"/>
    </source>
</evidence>